<comment type="subcellular location">
    <subcellularLocation>
        <location evidence="1">Membrane</location>
        <topology evidence="1">Multi-pass membrane protein</topology>
    </subcellularLocation>
</comment>
<evidence type="ECO:0000313" key="9">
    <source>
        <dbReference type="EMBL" id="CAF4217552.1"/>
    </source>
</evidence>
<dbReference type="EMBL" id="CAJNOU010010124">
    <property type="protein sequence ID" value="CAF1550598.1"/>
    <property type="molecule type" value="Genomic_DNA"/>
</dbReference>
<dbReference type="Gene3D" id="1.10.287.70">
    <property type="match status" value="1"/>
</dbReference>
<feature type="domain" description="Polycystin cation channel PKD1/PKD2" evidence="7">
    <location>
        <begin position="5"/>
        <end position="220"/>
    </location>
</feature>
<comment type="caution">
    <text evidence="8">The sequence shown here is derived from an EMBL/GenBank/DDBJ whole genome shotgun (WGS) entry which is preliminary data.</text>
</comment>
<dbReference type="GO" id="GO:0050982">
    <property type="term" value="P:detection of mechanical stimulus"/>
    <property type="evidence" value="ECO:0007669"/>
    <property type="project" value="TreeGrafter"/>
</dbReference>
<evidence type="ECO:0000256" key="3">
    <source>
        <dbReference type="ARBA" id="ARBA00022692"/>
    </source>
</evidence>
<dbReference type="GO" id="GO:0005262">
    <property type="term" value="F:calcium channel activity"/>
    <property type="evidence" value="ECO:0007669"/>
    <property type="project" value="TreeGrafter"/>
</dbReference>
<comment type="similarity">
    <text evidence="2">Belongs to the polycystin family.</text>
</comment>
<feature type="transmembrane region" description="Helical" evidence="6">
    <location>
        <begin position="132"/>
        <end position="154"/>
    </location>
</feature>
<dbReference type="GO" id="GO:0016020">
    <property type="term" value="C:membrane"/>
    <property type="evidence" value="ECO:0007669"/>
    <property type="project" value="UniProtKB-SubCell"/>
</dbReference>
<feature type="transmembrane region" description="Helical" evidence="6">
    <location>
        <begin position="190"/>
        <end position="215"/>
    </location>
</feature>
<dbReference type="Proteomes" id="UP000663874">
    <property type="component" value="Unassembled WGS sequence"/>
</dbReference>
<keyword evidence="4 6" id="KW-1133">Transmembrane helix</keyword>
<dbReference type="PRINTS" id="PR01433">
    <property type="entry name" value="POLYCYSTIN2"/>
</dbReference>
<name>A0A815X631_9BILA</name>
<protein>
    <recommendedName>
        <fullName evidence="7">Polycystin cation channel PKD1/PKD2 domain-containing protein</fullName>
    </recommendedName>
</protein>
<organism evidence="8 10">
    <name type="scientific">Rotaria sordida</name>
    <dbReference type="NCBI Taxonomy" id="392033"/>
    <lineage>
        <taxon>Eukaryota</taxon>
        <taxon>Metazoa</taxon>
        <taxon>Spiralia</taxon>
        <taxon>Gnathifera</taxon>
        <taxon>Rotifera</taxon>
        <taxon>Eurotatoria</taxon>
        <taxon>Bdelloidea</taxon>
        <taxon>Philodinida</taxon>
        <taxon>Philodinidae</taxon>
        <taxon>Rotaria</taxon>
    </lineage>
</organism>
<dbReference type="InterPro" id="IPR003915">
    <property type="entry name" value="PKD_2"/>
</dbReference>
<dbReference type="PANTHER" id="PTHR10877">
    <property type="entry name" value="POLYCYSTIN FAMILY MEMBER"/>
    <property type="match status" value="1"/>
</dbReference>
<reference evidence="8" key="1">
    <citation type="submission" date="2021-02" db="EMBL/GenBank/DDBJ databases">
        <authorList>
            <person name="Nowell W R."/>
        </authorList>
    </citation>
    <scope>NUCLEOTIDE SEQUENCE</scope>
</reference>
<evidence type="ECO:0000256" key="2">
    <source>
        <dbReference type="ARBA" id="ARBA00007200"/>
    </source>
</evidence>
<dbReference type="AlphaFoldDB" id="A0A815X631"/>
<proteinExistence type="inferred from homology"/>
<dbReference type="GO" id="GO:0005509">
    <property type="term" value="F:calcium ion binding"/>
    <property type="evidence" value="ECO:0007669"/>
    <property type="project" value="InterPro"/>
</dbReference>
<evidence type="ECO:0000256" key="5">
    <source>
        <dbReference type="ARBA" id="ARBA00023136"/>
    </source>
</evidence>
<evidence type="ECO:0000313" key="8">
    <source>
        <dbReference type="EMBL" id="CAF1550598.1"/>
    </source>
</evidence>
<accession>A0A815X631</accession>
<evidence type="ECO:0000256" key="4">
    <source>
        <dbReference type="ARBA" id="ARBA00022989"/>
    </source>
</evidence>
<feature type="transmembrane region" description="Helical" evidence="6">
    <location>
        <begin position="39"/>
        <end position="60"/>
    </location>
</feature>
<evidence type="ECO:0000256" key="6">
    <source>
        <dbReference type="SAM" id="Phobius"/>
    </source>
</evidence>
<dbReference type="Proteomes" id="UP000663889">
    <property type="component" value="Unassembled WGS sequence"/>
</dbReference>
<evidence type="ECO:0000259" key="7">
    <source>
        <dbReference type="Pfam" id="PF08016"/>
    </source>
</evidence>
<keyword evidence="3 6" id="KW-0812">Transmembrane</keyword>
<evidence type="ECO:0000313" key="10">
    <source>
        <dbReference type="Proteomes" id="UP000663889"/>
    </source>
</evidence>
<dbReference type="EMBL" id="CAJOBE010018145">
    <property type="protein sequence ID" value="CAF4217552.1"/>
    <property type="molecule type" value="Genomic_DNA"/>
</dbReference>
<gene>
    <name evidence="9" type="ORF">FNK824_LOCUS37082</name>
    <name evidence="8" type="ORF">SEV965_LOCUS38673</name>
</gene>
<sequence>FTSIIQLVCIIIYMGFIIYFMIIEIGLLYQLKLKYFSKFWSLIELGIIICSWGSVGVYIWSFKEFNRISSLFQKTNRYVYINLQFAVYINDLLTFLLGFCCFFGLIKYIYLCRFNQRLLLFSQTLKYAGKQLISFSFMFSIVFISFLCLFYLLFVSNISSCSSLLETLQMLFEMTLMKFDTSQLIEANAFLGPFCFTLFIFLIVFICLSMFLSIINDSFRRARENKFEDQEIFSFMLKKFLYWTGLKKLSRSEIQEERDSQMRSQYFDSIENFPDKIDQLLEAINKVYIDQKSELLRLKKAGV</sequence>
<dbReference type="PANTHER" id="PTHR10877:SF150">
    <property type="entry name" value="REJ DOMAIN-CONTAINING PROTEIN"/>
    <property type="match status" value="1"/>
</dbReference>
<feature type="non-terminal residue" evidence="8">
    <location>
        <position position="1"/>
    </location>
</feature>
<feature type="transmembrane region" description="Helical" evidence="6">
    <location>
        <begin position="6"/>
        <end position="27"/>
    </location>
</feature>
<evidence type="ECO:0000256" key="1">
    <source>
        <dbReference type="ARBA" id="ARBA00004141"/>
    </source>
</evidence>
<feature type="transmembrane region" description="Helical" evidence="6">
    <location>
        <begin position="92"/>
        <end position="111"/>
    </location>
</feature>
<keyword evidence="5 6" id="KW-0472">Membrane</keyword>
<dbReference type="InterPro" id="IPR013122">
    <property type="entry name" value="PKD1_2_channel"/>
</dbReference>
<dbReference type="InterPro" id="IPR051223">
    <property type="entry name" value="Polycystin"/>
</dbReference>
<dbReference type="Pfam" id="PF08016">
    <property type="entry name" value="PKD_channel"/>
    <property type="match status" value="1"/>
</dbReference>